<protein>
    <recommendedName>
        <fullName evidence="4">ABC transporter permease</fullName>
    </recommendedName>
</protein>
<evidence type="ECO:0008006" key="4">
    <source>
        <dbReference type="Google" id="ProtNLM"/>
    </source>
</evidence>
<name>A0AAU7AW42_9ACTN</name>
<feature type="transmembrane region" description="Helical" evidence="2">
    <location>
        <begin position="405"/>
        <end position="430"/>
    </location>
</feature>
<dbReference type="KEGG" id="parq:DSM112329_02671"/>
<feature type="transmembrane region" description="Helical" evidence="2">
    <location>
        <begin position="136"/>
        <end position="159"/>
    </location>
</feature>
<evidence type="ECO:0000313" key="3">
    <source>
        <dbReference type="EMBL" id="XAY05811.1"/>
    </source>
</evidence>
<feature type="transmembrane region" description="Helical" evidence="2">
    <location>
        <begin position="442"/>
        <end position="463"/>
    </location>
</feature>
<feature type="transmembrane region" description="Helical" evidence="2">
    <location>
        <begin position="200"/>
        <end position="219"/>
    </location>
</feature>
<organism evidence="3">
    <name type="scientific">Paraconexibacter sp. AEG42_29</name>
    <dbReference type="NCBI Taxonomy" id="2997339"/>
    <lineage>
        <taxon>Bacteria</taxon>
        <taxon>Bacillati</taxon>
        <taxon>Actinomycetota</taxon>
        <taxon>Thermoleophilia</taxon>
        <taxon>Solirubrobacterales</taxon>
        <taxon>Paraconexibacteraceae</taxon>
        <taxon>Paraconexibacter</taxon>
    </lineage>
</organism>
<keyword evidence="2" id="KW-0812">Transmembrane</keyword>
<sequence>MTTPPAEAADAHDLEPLVSSASGGAPGSRERLKAVRGYIDRTVAGATLGQRAETVYVFVLTCAIFGTGLFDAVHSALAEVMSTDGTATWGPAVVLLGVVVTARWGAYQGPVVFAVADVAHLLGAPLSRRGLAARRLGLALAVGALVGLALGAVAVVGIAGHDDGISAARGAGLIAALGAVGVIAVAAAWCVQASARVERVLGPLTWVVLVVGAGAGALGRTNDAVRDVELWSGPWGWAVTPVHSAQWPIGLALVVVTAAAAAAAVLRRCGNAPTERHLRRAEARAGAAASLAGFDARSTRRALRDVAARKPPRATGRLHFAGRGRLELLIAWRGATALRRTPARAAEALVVAGGAVALLLTASDRATAGLIGGLLLYVAATRVLEPLREEIDMPGRARLLMPFPWGRILVGHVVLPLVLLLVAAGLAVAICVGTGSALPDAGALAVVAVLGVVPATLAAALSARRGGRLPVSVLSMATGSDMGGSGGFVIVGWLLMWPLVAVIGAGAPAAIVAGSGVDALQPALTLELLMSAILITILRRSKRP</sequence>
<feature type="transmembrane region" description="Helical" evidence="2">
    <location>
        <begin position="55"/>
        <end position="77"/>
    </location>
</feature>
<feature type="region of interest" description="Disordered" evidence="1">
    <location>
        <begin position="1"/>
        <end position="28"/>
    </location>
</feature>
<evidence type="ECO:0000256" key="1">
    <source>
        <dbReference type="SAM" id="MobiDB-lite"/>
    </source>
</evidence>
<feature type="transmembrane region" description="Helical" evidence="2">
    <location>
        <begin position="171"/>
        <end position="191"/>
    </location>
</feature>
<gene>
    <name evidence="3" type="ORF">DSM112329_02671</name>
</gene>
<feature type="transmembrane region" description="Helical" evidence="2">
    <location>
        <begin position="519"/>
        <end position="538"/>
    </location>
</feature>
<evidence type="ECO:0000256" key="2">
    <source>
        <dbReference type="SAM" id="Phobius"/>
    </source>
</evidence>
<dbReference type="AlphaFoldDB" id="A0AAU7AW42"/>
<keyword evidence="2" id="KW-0472">Membrane</keyword>
<feature type="transmembrane region" description="Helical" evidence="2">
    <location>
        <begin position="89"/>
        <end position="115"/>
    </location>
</feature>
<proteinExistence type="predicted"/>
<accession>A0AAU7AW42</accession>
<feature type="transmembrane region" description="Helical" evidence="2">
    <location>
        <begin position="245"/>
        <end position="266"/>
    </location>
</feature>
<feature type="transmembrane region" description="Helical" evidence="2">
    <location>
        <begin position="484"/>
        <end position="513"/>
    </location>
</feature>
<reference evidence="3" key="1">
    <citation type="submission" date="2022-12" db="EMBL/GenBank/DDBJ databases">
        <title>Paraconexibacter alkalitolerans sp. nov. and Baekduia alba sp. nov., isolated from soil and emended description of the genera Paraconexibacter (Chun et al., 2020) and Baekduia (An et al., 2020).</title>
        <authorList>
            <person name="Vieira S."/>
            <person name="Huber K.J."/>
            <person name="Geppert A."/>
            <person name="Wolf J."/>
            <person name="Neumann-Schaal M."/>
            <person name="Muesken M."/>
            <person name="Overmann J."/>
        </authorList>
    </citation>
    <scope>NUCLEOTIDE SEQUENCE</scope>
    <source>
        <strain evidence="3">AEG42_29</strain>
    </source>
</reference>
<dbReference type="EMBL" id="CP114014">
    <property type="protein sequence ID" value="XAY05811.1"/>
    <property type="molecule type" value="Genomic_DNA"/>
</dbReference>
<keyword evidence="2" id="KW-1133">Transmembrane helix</keyword>